<dbReference type="InterPro" id="IPR029058">
    <property type="entry name" value="AB_hydrolase_fold"/>
</dbReference>
<reference evidence="4" key="1">
    <citation type="submission" date="2016-09" db="EMBL/GenBank/DDBJ databases">
        <authorList>
            <person name="Jeantristanb JTB J.-T."/>
            <person name="Ricardo R."/>
        </authorList>
    </citation>
    <scope>NUCLEOTIDE SEQUENCE [LARGE SCALE GENOMIC DNA]</scope>
</reference>
<keyword evidence="4" id="KW-1185">Reference proteome</keyword>
<dbReference type="Gene3D" id="3.40.50.1820">
    <property type="entry name" value="alpha/beta hydrolase"/>
    <property type="match status" value="1"/>
</dbReference>
<dbReference type="SUPFAM" id="SSF53474">
    <property type="entry name" value="alpha/beta-Hydrolases"/>
    <property type="match status" value="1"/>
</dbReference>
<dbReference type="GO" id="GO:0008236">
    <property type="term" value="F:serine-type peptidase activity"/>
    <property type="evidence" value="ECO:0007669"/>
    <property type="project" value="InterPro"/>
</dbReference>
<dbReference type="InterPro" id="IPR013094">
    <property type="entry name" value="AB_hydrolase_3"/>
</dbReference>
<dbReference type="GO" id="GO:0006508">
    <property type="term" value="P:proteolysis"/>
    <property type="evidence" value="ECO:0007669"/>
    <property type="project" value="InterPro"/>
</dbReference>
<feature type="domain" description="Peptidase S9 prolyl oligopeptidase catalytic" evidence="1">
    <location>
        <begin position="282"/>
        <end position="350"/>
    </location>
</feature>
<dbReference type="PANTHER" id="PTHR23024">
    <property type="entry name" value="ARYLACETAMIDE DEACETYLASE"/>
    <property type="match status" value="1"/>
</dbReference>
<dbReference type="InterPro" id="IPR001375">
    <property type="entry name" value="Peptidase_S9_cat"/>
</dbReference>
<evidence type="ECO:0000313" key="3">
    <source>
        <dbReference type="EMBL" id="SCV72639.1"/>
    </source>
</evidence>
<protein>
    <submittedName>
        <fullName evidence="3">BQ2448_4176 protein</fullName>
    </submittedName>
</protein>
<evidence type="ECO:0000313" key="4">
    <source>
        <dbReference type="Proteomes" id="UP000198372"/>
    </source>
</evidence>
<dbReference type="InterPro" id="IPR050466">
    <property type="entry name" value="Carboxylest/Gibb_receptor"/>
</dbReference>
<dbReference type="AlphaFoldDB" id="A0A238FIM0"/>
<feature type="domain" description="Alpha/beta hydrolase fold-3" evidence="2">
    <location>
        <begin position="60"/>
        <end position="173"/>
    </location>
</feature>
<dbReference type="Pfam" id="PF00326">
    <property type="entry name" value="Peptidase_S9"/>
    <property type="match status" value="1"/>
</dbReference>
<name>A0A238FIM0_9BASI</name>
<evidence type="ECO:0000259" key="1">
    <source>
        <dbReference type="Pfam" id="PF00326"/>
    </source>
</evidence>
<sequence>MSKHSSRHTFTYKTEPVDILCDVYLPDETKFGVVAALTRQILASAGGKTAVQEEHKLPVLIYWHGGGLTAGNRQTWIPQWLFNDALDAGFIIVSADYRLLTPSSAHVVVKDAKDLVEWVHTKLNVHLSNVSSQLADLDRVAVSGSSAGGYVAYQACLHAQPTPNAICSIYGAGGDFLLDHWCTPKTEPWYKGRPLFALDDPRFLAILETPKTKPATTGTEATDPRNEYTFWLMQKGEWLDMVSGEAGLGARLRELSSAERAKAIPEAARITFPQFGIEKAQRFPPIIFVHGSVDEAILIEESRSLAETLRKKGTVEVEFLEFEGKNHSFDLDEELVELNKVVPFLLRHVHKK</sequence>
<dbReference type="EMBL" id="FMSP01000009">
    <property type="protein sequence ID" value="SCV72639.1"/>
    <property type="molecule type" value="Genomic_DNA"/>
</dbReference>
<dbReference type="OrthoDB" id="19653at2759"/>
<accession>A0A238FIM0</accession>
<dbReference type="STRING" id="269621.A0A238FIM0"/>
<proteinExistence type="predicted"/>
<dbReference type="Pfam" id="PF07859">
    <property type="entry name" value="Abhydrolase_3"/>
    <property type="match status" value="1"/>
</dbReference>
<dbReference type="PANTHER" id="PTHR23024:SF24">
    <property type="entry name" value="ALPHA_BETA HYDROLASE FOLD-3 DOMAIN-CONTAINING PROTEIN"/>
    <property type="match status" value="1"/>
</dbReference>
<dbReference type="Proteomes" id="UP000198372">
    <property type="component" value="Unassembled WGS sequence"/>
</dbReference>
<organism evidence="3 4">
    <name type="scientific">Microbotryum intermedium</name>
    <dbReference type="NCBI Taxonomy" id="269621"/>
    <lineage>
        <taxon>Eukaryota</taxon>
        <taxon>Fungi</taxon>
        <taxon>Dikarya</taxon>
        <taxon>Basidiomycota</taxon>
        <taxon>Pucciniomycotina</taxon>
        <taxon>Microbotryomycetes</taxon>
        <taxon>Microbotryales</taxon>
        <taxon>Microbotryaceae</taxon>
        <taxon>Microbotryum</taxon>
    </lineage>
</organism>
<gene>
    <name evidence="3" type="ORF">BQ2448_4176</name>
</gene>
<evidence type="ECO:0000259" key="2">
    <source>
        <dbReference type="Pfam" id="PF07859"/>
    </source>
</evidence>